<dbReference type="CDD" id="cd01949">
    <property type="entry name" value="GGDEF"/>
    <property type="match status" value="1"/>
</dbReference>
<dbReference type="InterPro" id="IPR050706">
    <property type="entry name" value="Cyclic-di-GMP_PDE-like"/>
</dbReference>
<dbReference type="SUPFAM" id="SSF55781">
    <property type="entry name" value="GAF domain-like"/>
    <property type="match status" value="1"/>
</dbReference>
<evidence type="ECO:0000259" key="3">
    <source>
        <dbReference type="PROSITE" id="PS50887"/>
    </source>
</evidence>
<dbReference type="InterPro" id="IPR043128">
    <property type="entry name" value="Rev_trsase/Diguanyl_cyclase"/>
</dbReference>
<dbReference type="PROSITE" id="PS50887">
    <property type="entry name" value="GGDEF"/>
    <property type="match status" value="1"/>
</dbReference>
<dbReference type="RefSeq" id="WP_158657510.1">
    <property type="nucleotide sequence ID" value="NZ_POQT01000005.1"/>
</dbReference>
<dbReference type="PANTHER" id="PTHR33121">
    <property type="entry name" value="CYCLIC DI-GMP PHOSPHODIESTERASE PDEF"/>
    <property type="match status" value="1"/>
</dbReference>
<dbReference type="EMBL" id="SHKV01000001">
    <property type="protein sequence ID" value="RZU31242.1"/>
    <property type="molecule type" value="Genomic_DNA"/>
</dbReference>
<sequence>MAGSDRRRDAVVVLLAVLMAAGAFALVSGPLRGLDAAVPSHELPWWALAPLFTATELFRVHLPVRRESIAISFAEIPLVLGLAFCAPADYVAASVLGSAMGLAWHRRFGLALPFNLALFALEAAVAQTVYHAVLAEGDATGGRGLAAALATIVVAHAVSSVALAAVIFITSGRFDGREIARTIMTALVAALANSSVGLLVVVLLVTRPDALALMVVIVATLAVAYRGYSVLSRGHTRLESLYRFTDRIGGAVRTDRVAEAVLTEARDELAADAAELILLPTATEAGTHLRLTGSSVVPLPFDEAPSWWAPTRDGEPVLLPRGDEAAPGRPKDGMAAPLRVDDTVMGVLLVTGRPQHLDTFGDADLRLFASLANHASVSLHKAHLVDQLAVEAAVQEHRSLHDPLTGLPNRRHFLRLLRTRLADEPRTAVVMLDLDGFKDVNDAFGHGTGDLLLVEVGRRLGERLGTASVARLGNDEFAALVPAVADAEDARTRVAALVSALSVPFPVEGLTVDVRVTAGLAVAPEHGDEPAELLQHADTALYTAKLRRHDVEVYDSTADRAAHRVRMIGHLRDAITAGDLSVHYQPKTDPATGQVHGAEALVRWEHPEHGRVSPDEFIPLAEQTGLIRPLTTLVLDTALATCAEWRRQGHHLGVAVNLSARSLSDTELPTRVGKALRRAGLPAAALTLEITETAVMADLGRSVAVLQDLRALGVRLSVDDFGTGQSSLAYLKQLPIHEMKIDRTFVLGLADDQGDAAIVRAALGLGHALGLRVVAEGVEDAVALALLADWGCDLVQGYHVSRPLPPDGFQQWLDTRNASVALAGVLGAP</sequence>
<dbReference type="InterPro" id="IPR035919">
    <property type="entry name" value="EAL_sf"/>
</dbReference>
<dbReference type="SUPFAM" id="SSF55073">
    <property type="entry name" value="Nucleotide cyclase"/>
    <property type="match status" value="1"/>
</dbReference>
<evidence type="ECO:0000256" key="1">
    <source>
        <dbReference type="SAM" id="Phobius"/>
    </source>
</evidence>
<dbReference type="Gene3D" id="3.20.20.450">
    <property type="entry name" value="EAL domain"/>
    <property type="match status" value="1"/>
</dbReference>
<keyword evidence="1" id="KW-1133">Transmembrane helix</keyword>
<dbReference type="PROSITE" id="PS50883">
    <property type="entry name" value="EAL"/>
    <property type="match status" value="1"/>
</dbReference>
<dbReference type="SMART" id="SM00065">
    <property type="entry name" value="GAF"/>
    <property type="match status" value="1"/>
</dbReference>
<dbReference type="Proteomes" id="UP000292507">
    <property type="component" value="Unassembled WGS sequence"/>
</dbReference>
<dbReference type="Pfam" id="PF00563">
    <property type="entry name" value="EAL"/>
    <property type="match status" value="1"/>
</dbReference>
<feature type="transmembrane region" description="Helical" evidence="1">
    <location>
        <begin position="145"/>
        <end position="170"/>
    </location>
</feature>
<dbReference type="AlphaFoldDB" id="A0A4Q7Y318"/>
<feature type="domain" description="GGDEF" evidence="3">
    <location>
        <begin position="425"/>
        <end position="556"/>
    </location>
</feature>
<dbReference type="Pfam" id="PF00990">
    <property type="entry name" value="GGDEF"/>
    <property type="match status" value="1"/>
</dbReference>
<accession>A0A4Q7Y318</accession>
<reference evidence="4 5" key="1">
    <citation type="submission" date="2019-02" db="EMBL/GenBank/DDBJ databases">
        <title>Sequencing the genomes of 1000 actinobacteria strains.</title>
        <authorList>
            <person name="Klenk H.-P."/>
        </authorList>
    </citation>
    <scope>NUCLEOTIDE SEQUENCE [LARGE SCALE GENOMIC DNA]</scope>
    <source>
        <strain evidence="4 5">DSM 44509</strain>
    </source>
</reference>
<feature type="transmembrane region" description="Helical" evidence="1">
    <location>
        <begin position="182"/>
        <end position="204"/>
    </location>
</feature>
<feature type="transmembrane region" description="Helical" evidence="1">
    <location>
        <begin position="210"/>
        <end position="228"/>
    </location>
</feature>
<dbReference type="InterPro" id="IPR029787">
    <property type="entry name" value="Nucleotide_cyclase"/>
</dbReference>
<dbReference type="SMART" id="SM00267">
    <property type="entry name" value="GGDEF"/>
    <property type="match status" value="1"/>
</dbReference>
<evidence type="ECO:0000313" key="4">
    <source>
        <dbReference type="EMBL" id="RZU31242.1"/>
    </source>
</evidence>
<dbReference type="SUPFAM" id="SSF141868">
    <property type="entry name" value="EAL domain-like"/>
    <property type="match status" value="1"/>
</dbReference>
<dbReference type="InterPro" id="IPR003018">
    <property type="entry name" value="GAF"/>
</dbReference>
<dbReference type="InterPro" id="IPR001633">
    <property type="entry name" value="EAL_dom"/>
</dbReference>
<comment type="caution">
    <text evidence="4">The sequence shown here is derived from an EMBL/GenBank/DDBJ whole genome shotgun (WGS) entry which is preliminary data.</text>
</comment>
<feature type="transmembrane region" description="Helical" evidence="1">
    <location>
        <begin position="110"/>
        <end position="133"/>
    </location>
</feature>
<gene>
    <name evidence="4" type="ORF">BKA19_0899</name>
</gene>
<name>A0A4Q7Y318_9ACTN</name>
<dbReference type="CDD" id="cd01948">
    <property type="entry name" value="EAL"/>
    <property type="match status" value="1"/>
</dbReference>
<dbReference type="GO" id="GO:0071111">
    <property type="term" value="F:cyclic-guanylate-specific phosphodiesterase activity"/>
    <property type="evidence" value="ECO:0007669"/>
    <property type="project" value="InterPro"/>
</dbReference>
<dbReference type="Gene3D" id="3.30.70.270">
    <property type="match status" value="1"/>
</dbReference>
<feature type="domain" description="EAL" evidence="2">
    <location>
        <begin position="564"/>
        <end position="817"/>
    </location>
</feature>
<dbReference type="NCBIfam" id="TIGR00254">
    <property type="entry name" value="GGDEF"/>
    <property type="match status" value="1"/>
</dbReference>
<dbReference type="InterPro" id="IPR000160">
    <property type="entry name" value="GGDEF_dom"/>
</dbReference>
<evidence type="ECO:0000313" key="5">
    <source>
        <dbReference type="Proteomes" id="UP000292507"/>
    </source>
</evidence>
<keyword evidence="1" id="KW-0812">Transmembrane</keyword>
<dbReference type="PANTHER" id="PTHR33121:SF70">
    <property type="entry name" value="SIGNALING PROTEIN YKOW"/>
    <property type="match status" value="1"/>
</dbReference>
<feature type="transmembrane region" description="Helical" evidence="1">
    <location>
        <begin position="43"/>
        <end position="62"/>
    </location>
</feature>
<protein>
    <submittedName>
        <fullName evidence="4">Diguanylate cyclase (GGDEF)-like protein</fullName>
    </submittedName>
</protein>
<dbReference type="InterPro" id="IPR029016">
    <property type="entry name" value="GAF-like_dom_sf"/>
</dbReference>
<keyword evidence="5" id="KW-1185">Reference proteome</keyword>
<dbReference type="Pfam" id="PF13185">
    <property type="entry name" value="GAF_2"/>
    <property type="match status" value="1"/>
</dbReference>
<organism evidence="4 5">
    <name type="scientific">Blastococcus saxobsidens</name>
    <dbReference type="NCBI Taxonomy" id="138336"/>
    <lineage>
        <taxon>Bacteria</taxon>
        <taxon>Bacillati</taxon>
        <taxon>Actinomycetota</taxon>
        <taxon>Actinomycetes</taxon>
        <taxon>Geodermatophilales</taxon>
        <taxon>Geodermatophilaceae</taxon>
        <taxon>Blastococcus</taxon>
    </lineage>
</organism>
<evidence type="ECO:0000259" key="2">
    <source>
        <dbReference type="PROSITE" id="PS50883"/>
    </source>
</evidence>
<keyword evidence="1" id="KW-0472">Membrane</keyword>
<proteinExistence type="predicted"/>
<dbReference type="Gene3D" id="3.30.450.40">
    <property type="match status" value="1"/>
</dbReference>
<dbReference type="SMART" id="SM00052">
    <property type="entry name" value="EAL"/>
    <property type="match status" value="1"/>
</dbReference>